<reference evidence="9 10" key="1">
    <citation type="journal article" date="2011" name="J. Bacteriol.">
        <title>Complete genome sequence of the thermoacidophilic crenarchaeon Thermoproteus uzoniensis 768-20.</title>
        <authorList>
            <person name="Mardanov A.V."/>
            <person name="Gumerov V.M."/>
            <person name="Beletsky A.V."/>
            <person name="Prokofeva M.I."/>
            <person name="Bonch-Osmolovskaya E.A."/>
            <person name="Ravin N.V."/>
            <person name="Skryabin K.G."/>
        </authorList>
    </citation>
    <scope>NUCLEOTIDE SEQUENCE [LARGE SCALE GENOMIC DNA]</scope>
    <source>
        <strain evidence="9 10">768-20</strain>
    </source>
</reference>
<dbReference type="AlphaFoldDB" id="F2L103"/>
<feature type="domain" description="4Fe-4S ferredoxin-type" evidence="8">
    <location>
        <begin position="133"/>
        <end position="162"/>
    </location>
</feature>
<keyword evidence="4" id="KW-0677">Repeat</keyword>
<evidence type="ECO:0000256" key="7">
    <source>
        <dbReference type="ARBA" id="ARBA00023014"/>
    </source>
</evidence>
<dbReference type="GO" id="GO:0051539">
    <property type="term" value="F:4 iron, 4 sulfur cluster binding"/>
    <property type="evidence" value="ECO:0007669"/>
    <property type="project" value="UniProtKB-KW"/>
</dbReference>
<feature type="domain" description="4Fe-4S ferredoxin-type" evidence="8">
    <location>
        <begin position="337"/>
        <end position="366"/>
    </location>
</feature>
<dbReference type="eggNOG" id="arCOG02187">
    <property type="taxonomic scope" value="Archaea"/>
</dbReference>
<keyword evidence="5" id="KW-0249">Electron transport</keyword>
<evidence type="ECO:0000313" key="9">
    <source>
        <dbReference type="EMBL" id="AEA11552.1"/>
    </source>
</evidence>
<proteinExistence type="predicted"/>
<keyword evidence="10" id="KW-1185">Reference proteome</keyword>
<dbReference type="SUPFAM" id="SSF54862">
    <property type="entry name" value="4Fe-4S ferredoxins"/>
    <property type="match status" value="2"/>
</dbReference>
<evidence type="ECO:0000256" key="3">
    <source>
        <dbReference type="ARBA" id="ARBA00022723"/>
    </source>
</evidence>
<dbReference type="PROSITE" id="PS51379">
    <property type="entry name" value="4FE4S_FER_2"/>
    <property type="match status" value="4"/>
</dbReference>
<dbReference type="RefSeq" id="WP_013678888.1">
    <property type="nucleotide sequence ID" value="NC_015315.1"/>
</dbReference>
<reference key="2">
    <citation type="submission" date="2011-03" db="EMBL/GenBank/DDBJ databases">
        <title>Complete genome sequence of the thermoacidophilic crenarchaeon Thermoproteus uzoniensis 768-20.</title>
        <authorList>
            <person name="Mardanov A.V."/>
            <person name="Gumerov V.M."/>
            <person name="Beletsky A.V."/>
            <person name="Prokofeva M.I."/>
            <person name="Bonch-Osmolovskaya E.A."/>
            <person name="Ravin N.V."/>
            <person name="Skryabin K.G."/>
        </authorList>
    </citation>
    <scope>NUCLEOTIDE SEQUENCE</scope>
    <source>
        <strain>768-20</strain>
    </source>
</reference>
<accession>F2L103</accession>
<evidence type="ECO:0000313" key="10">
    <source>
        <dbReference type="Proteomes" id="UP000008138"/>
    </source>
</evidence>
<keyword evidence="7" id="KW-0411">Iron-sulfur</keyword>
<name>F2L103_THEU7</name>
<dbReference type="InterPro" id="IPR050572">
    <property type="entry name" value="Fe-S_Ferredoxin"/>
</dbReference>
<keyword evidence="1" id="KW-0813">Transport</keyword>
<evidence type="ECO:0000256" key="1">
    <source>
        <dbReference type="ARBA" id="ARBA00022448"/>
    </source>
</evidence>
<keyword evidence="6" id="KW-0408">Iron</keyword>
<feature type="domain" description="4Fe-4S ferredoxin-type" evidence="8">
    <location>
        <begin position="304"/>
        <end position="333"/>
    </location>
</feature>
<dbReference type="Proteomes" id="UP000008138">
    <property type="component" value="Chromosome"/>
</dbReference>
<organism evidence="9 10">
    <name type="scientific">Thermoproteus uzoniensis (strain 768-20)</name>
    <dbReference type="NCBI Taxonomy" id="999630"/>
    <lineage>
        <taxon>Archaea</taxon>
        <taxon>Thermoproteota</taxon>
        <taxon>Thermoprotei</taxon>
        <taxon>Thermoproteales</taxon>
        <taxon>Thermoproteaceae</taxon>
        <taxon>Thermoproteus</taxon>
    </lineage>
</organism>
<dbReference type="STRING" id="999630.TUZN_0047"/>
<dbReference type="GeneID" id="10359601"/>
<dbReference type="OrthoDB" id="15347at2157"/>
<dbReference type="Pfam" id="PF13237">
    <property type="entry name" value="Fer4_10"/>
    <property type="match status" value="1"/>
</dbReference>
<dbReference type="PANTHER" id="PTHR43687:SF6">
    <property type="entry name" value="L-ASPARTATE SEMIALDEHYDE SULFURTRANSFERASE IRON-SULFUR SUBUNIT"/>
    <property type="match status" value="1"/>
</dbReference>
<dbReference type="HOGENOM" id="CLU_044170_0_0_2"/>
<gene>
    <name evidence="9" type="ordered locus">TUZN_0047</name>
</gene>
<keyword evidence="3" id="KW-0479">Metal-binding</keyword>
<dbReference type="Pfam" id="PF12838">
    <property type="entry name" value="Fer4_7"/>
    <property type="match status" value="1"/>
</dbReference>
<dbReference type="GO" id="GO:0046872">
    <property type="term" value="F:metal ion binding"/>
    <property type="evidence" value="ECO:0007669"/>
    <property type="project" value="UniProtKB-KW"/>
</dbReference>
<dbReference type="PANTHER" id="PTHR43687">
    <property type="entry name" value="ADENYLYLSULFATE REDUCTASE, BETA SUBUNIT"/>
    <property type="match status" value="1"/>
</dbReference>
<keyword evidence="2" id="KW-0004">4Fe-4S</keyword>
<dbReference type="EMBL" id="CP002590">
    <property type="protein sequence ID" value="AEA11552.1"/>
    <property type="molecule type" value="Genomic_DNA"/>
</dbReference>
<protein>
    <submittedName>
        <fullName evidence="9">Iron-sulfur protein</fullName>
    </submittedName>
</protein>
<dbReference type="Gene3D" id="3.30.70.20">
    <property type="match status" value="2"/>
</dbReference>
<dbReference type="KEGG" id="tuz:TUZN_0047"/>
<evidence type="ECO:0000259" key="8">
    <source>
        <dbReference type="PROSITE" id="PS51379"/>
    </source>
</evidence>
<dbReference type="InterPro" id="IPR017896">
    <property type="entry name" value="4Fe4S_Fe-S-bd"/>
</dbReference>
<dbReference type="PROSITE" id="PS00198">
    <property type="entry name" value="4FE4S_FER_1"/>
    <property type="match status" value="3"/>
</dbReference>
<evidence type="ECO:0000256" key="5">
    <source>
        <dbReference type="ARBA" id="ARBA00022982"/>
    </source>
</evidence>
<evidence type="ECO:0000256" key="2">
    <source>
        <dbReference type="ARBA" id="ARBA00022485"/>
    </source>
</evidence>
<evidence type="ECO:0000256" key="4">
    <source>
        <dbReference type="ARBA" id="ARBA00022737"/>
    </source>
</evidence>
<evidence type="ECO:0000256" key="6">
    <source>
        <dbReference type="ARBA" id="ARBA00023004"/>
    </source>
</evidence>
<feature type="domain" description="4Fe-4S ferredoxin-type" evidence="8">
    <location>
        <begin position="101"/>
        <end position="132"/>
    </location>
</feature>
<dbReference type="InterPro" id="IPR017900">
    <property type="entry name" value="4Fe4S_Fe_S_CS"/>
</dbReference>
<sequence>MRILSNDGKVVVVEDPSKEDLEAVARDNPGAQIVVVLREAEAPPELPKGLHPLEVHVARASSAVEIAAAQLRARRAQFHLEASKAVTRRDLLRGEIFVKRAVPQLSPELCMARFGCSECVDVCPTGALKLADRSVSVDPSKCTECGLCISSCPTGALSAPGADDVEIAAALAKARLHGTSRVVFTCYKSAEASAEGRYVYRLPCIGALGPEWVLEAAAAAGEVEAYCPDLKCPAAGAKAGLEVVEEVAEAFGFEKIESKEDRAVVRTSPKAVSYSGSRRRDYLEVLSKFRDAYTGRKTQALKMYRVDVDPSKCSLCGVCFAKCPQRAFDVSRTGDAIKLTLNPLKCVGCGYCEEVCPEKAIAVGRHDSLPPEVEEKAVDYVVRCKSCGRPFDTLRHIETVKRRMGIKGDPEWLYMCPDCRRYYTAKRMLESALGKGASPKG</sequence>
<dbReference type="GO" id="GO:0016491">
    <property type="term" value="F:oxidoreductase activity"/>
    <property type="evidence" value="ECO:0007669"/>
    <property type="project" value="UniProtKB-ARBA"/>
</dbReference>